<evidence type="ECO:0000313" key="3">
    <source>
        <dbReference type="Proteomes" id="UP000015241"/>
    </source>
</evidence>
<keyword evidence="3" id="KW-1185">Reference proteome</keyword>
<dbReference type="AlphaFoldDB" id="S8FNC3"/>
<proteinExistence type="predicted"/>
<dbReference type="OrthoDB" id="3217643at2759"/>
<dbReference type="STRING" id="743788.S8FNC3"/>
<feature type="region of interest" description="Disordered" evidence="1">
    <location>
        <begin position="131"/>
        <end position="163"/>
    </location>
</feature>
<feature type="compositionally biased region" description="Polar residues" evidence="1">
    <location>
        <begin position="197"/>
        <end position="224"/>
    </location>
</feature>
<dbReference type="InParanoid" id="S8FNC3"/>
<evidence type="ECO:0000313" key="2">
    <source>
        <dbReference type="EMBL" id="EPT02756.1"/>
    </source>
</evidence>
<sequence length="448" mass="47408">MCYALGSIEQATGVCPMCKVFKPLSGARCPHVREVCRNRAAHPRCDIVYLKNAEVQTFSGCGYCKWANTNPPQAYSGYQNPGWPGCCRPPKLDEHKTIGAADWPAVSLIHHIPIPPDIKAVLDSLTTRSNMISPGGGSRATNVAATAPSISRRTSYQVSSPTRADAAVARSAALPISPRGRSGGSPQQAAIALANSASRHATGNGDASSLPNRSAMDQSQGSRRSNAEHGERCSESINSSQHSPGHRNVDLGGSVSRRNTERRASVSNVAAVSAGKAAVEAQPLRRRTQTQTTKSDSPPPVTPSAKGERERSTAALKRSTSTLEKSLKELNVSSASSSSSGSTNSETTVISEGGFTDYLSDESEAELQRQAEVKAALLAQSQAEEHEFRVARQQLATVDLRPPKSWNGTNTATPRSQASATRPPTATYRQTSDYNMSSGKAGVAQGRG</sequence>
<feature type="region of interest" description="Disordered" evidence="1">
    <location>
        <begin position="197"/>
        <end position="363"/>
    </location>
</feature>
<reference evidence="2 3" key="1">
    <citation type="journal article" date="2012" name="Science">
        <title>The Paleozoic origin of enzymatic lignin decomposition reconstructed from 31 fungal genomes.</title>
        <authorList>
            <person name="Floudas D."/>
            <person name="Binder M."/>
            <person name="Riley R."/>
            <person name="Barry K."/>
            <person name="Blanchette R.A."/>
            <person name="Henrissat B."/>
            <person name="Martinez A.T."/>
            <person name="Otillar R."/>
            <person name="Spatafora J.W."/>
            <person name="Yadav J.S."/>
            <person name="Aerts A."/>
            <person name="Benoit I."/>
            <person name="Boyd A."/>
            <person name="Carlson A."/>
            <person name="Copeland A."/>
            <person name="Coutinho P.M."/>
            <person name="de Vries R.P."/>
            <person name="Ferreira P."/>
            <person name="Findley K."/>
            <person name="Foster B."/>
            <person name="Gaskell J."/>
            <person name="Glotzer D."/>
            <person name="Gorecki P."/>
            <person name="Heitman J."/>
            <person name="Hesse C."/>
            <person name="Hori C."/>
            <person name="Igarashi K."/>
            <person name="Jurgens J.A."/>
            <person name="Kallen N."/>
            <person name="Kersten P."/>
            <person name="Kohler A."/>
            <person name="Kuees U."/>
            <person name="Kumar T.K.A."/>
            <person name="Kuo A."/>
            <person name="LaButti K."/>
            <person name="Larrondo L.F."/>
            <person name="Lindquist E."/>
            <person name="Ling A."/>
            <person name="Lombard V."/>
            <person name="Lucas S."/>
            <person name="Lundell T."/>
            <person name="Martin R."/>
            <person name="McLaughlin D.J."/>
            <person name="Morgenstern I."/>
            <person name="Morin E."/>
            <person name="Murat C."/>
            <person name="Nagy L.G."/>
            <person name="Nolan M."/>
            <person name="Ohm R.A."/>
            <person name="Patyshakuliyeva A."/>
            <person name="Rokas A."/>
            <person name="Ruiz-Duenas F.J."/>
            <person name="Sabat G."/>
            <person name="Salamov A."/>
            <person name="Samejima M."/>
            <person name="Schmutz J."/>
            <person name="Slot J.C."/>
            <person name="St John F."/>
            <person name="Stenlid J."/>
            <person name="Sun H."/>
            <person name="Sun S."/>
            <person name="Syed K."/>
            <person name="Tsang A."/>
            <person name="Wiebenga A."/>
            <person name="Young D."/>
            <person name="Pisabarro A."/>
            <person name="Eastwood D.C."/>
            <person name="Martin F."/>
            <person name="Cullen D."/>
            <person name="Grigoriev I.V."/>
            <person name="Hibbett D.S."/>
        </authorList>
    </citation>
    <scope>NUCLEOTIDE SEQUENCE</scope>
    <source>
        <strain evidence="3">FP-58527</strain>
    </source>
</reference>
<dbReference type="eggNOG" id="ENOG502SM1Z">
    <property type="taxonomic scope" value="Eukaryota"/>
</dbReference>
<dbReference type="HOGENOM" id="CLU_637911_0_0_1"/>
<accession>S8FNC3</accession>
<feature type="compositionally biased region" description="Basic and acidic residues" evidence="1">
    <location>
        <begin position="225"/>
        <end position="234"/>
    </location>
</feature>
<dbReference type="EMBL" id="KE504133">
    <property type="protein sequence ID" value="EPT02756.1"/>
    <property type="molecule type" value="Genomic_DNA"/>
</dbReference>
<dbReference type="Proteomes" id="UP000015241">
    <property type="component" value="Unassembled WGS sequence"/>
</dbReference>
<gene>
    <name evidence="2" type="ORF">FOMPIDRAFT_1035706</name>
</gene>
<feature type="compositionally biased region" description="Polar residues" evidence="1">
    <location>
        <begin position="406"/>
        <end position="438"/>
    </location>
</feature>
<evidence type="ECO:0000256" key="1">
    <source>
        <dbReference type="SAM" id="MobiDB-lite"/>
    </source>
</evidence>
<feature type="compositionally biased region" description="Low complexity" evidence="1">
    <location>
        <begin position="333"/>
        <end position="345"/>
    </location>
</feature>
<protein>
    <submittedName>
        <fullName evidence="2">Uncharacterized protein</fullName>
    </submittedName>
</protein>
<feature type="region of interest" description="Disordered" evidence="1">
    <location>
        <begin position="395"/>
        <end position="448"/>
    </location>
</feature>
<feature type="compositionally biased region" description="Polar residues" evidence="1">
    <location>
        <begin position="139"/>
        <end position="162"/>
    </location>
</feature>
<feature type="compositionally biased region" description="Low complexity" evidence="1">
    <location>
        <begin position="265"/>
        <end position="281"/>
    </location>
</feature>
<organism evidence="2 3">
    <name type="scientific">Fomitopsis schrenkii</name>
    <name type="common">Brown rot fungus</name>
    <dbReference type="NCBI Taxonomy" id="2126942"/>
    <lineage>
        <taxon>Eukaryota</taxon>
        <taxon>Fungi</taxon>
        <taxon>Dikarya</taxon>
        <taxon>Basidiomycota</taxon>
        <taxon>Agaricomycotina</taxon>
        <taxon>Agaricomycetes</taxon>
        <taxon>Polyporales</taxon>
        <taxon>Fomitopsis</taxon>
    </lineage>
</organism>
<name>S8FNC3_FOMSC</name>